<evidence type="ECO:0000313" key="1">
    <source>
        <dbReference type="EMBL" id="QNU66942.1"/>
    </source>
</evidence>
<proteinExistence type="predicted"/>
<evidence type="ECO:0000313" key="2">
    <source>
        <dbReference type="Proteomes" id="UP000306409"/>
    </source>
</evidence>
<dbReference type="AlphaFoldDB" id="A0A7H1VNI0"/>
<dbReference type="KEGG" id="rher:EHE19_019300"/>
<dbReference type="EMBL" id="CP061336">
    <property type="protein sequence ID" value="QNU66942.1"/>
    <property type="molecule type" value="Genomic_DNA"/>
</dbReference>
<keyword evidence="2" id="KW-1185">Reference proteome</keyword>
<sequence length="47" mass="5503">MTDTEKRILDTFKKVIPELTEREKDRLLWIGEGLLLKTESQLSKNVS</sequence>
<dbReference type="RefSeq" id="WP_171003659.1">
    <property type="nucleotide sequence ID" value="NZ_CP061336.1"/>
</dbReference>
<gene>
    <name evidence="1" type="ORF">EHE19_019300</name>
</gene>
<accession>A0A7H1VNI0</accession>
<reference evidence="1 2" key="1">
    <citation type="submission" date="2020-09" db="EMBL/GenBank/DDBJ databases">
        <title>Characterization and genome sequencing of Ruminiclostridium sp. nov. MA18.</title>
        <authorList>
            <person name="Rettenmaier R."/>
            <person name="Kowollik M.-L."/>
            <person name="Liebl W."/>
            <person name="Zverlov V."/>
        </authorList>
    </citation>
    <scope>NUCLEOTIDE SEQUENCE [LARGE SCALE GENOMIC DNA]</scope>
    <source>
        <strain evidence="1 2">MA18</strain>
    </source>
</reference>
<organism evidence="1 2">
    <name type="scientific">Ruminiclostridium herbifermentans</name>
    <dbReference type="NCBI Taxonomy" id="2488810"/>
    <lineage>
        <taxon>Bacteria</taxon>
        <taxon>Bacillati</taxon>
        <taxon>Bacillota</taxon>
        <taxon>Clostridia</taxon>
        <taxon>Eubacteriales</taxon>
        <taxon>Oscillospiraceae</taxon>
        <taxon>Ruminiclostridium</taxon>
    </lineage>
</organism>
<name>A0A7H1VNI0_9FIRM</name>
<dbReference type="Proteomes" id="UP000306409">
    <property type="component" value="Chromosome"/>
</dbReference>
<protein>
    <submittedName>
        <fullName evidence="1">Uncharacterized protein</fullName>
    </submittedName>
</protein>